<dbReference type="PRINTS" id="PR00153">
    <property type="entry name" value="CSAPPISMRASE"/>
</dbReference>
<protein>
    <recommendedName>
        <fullName evidence="7">Peptidyl-prolyl cis-trans isomerase</fullName>
        <shortName evidence="7">PPIase</shortName>
        <ecNumber evidence="7">5.2.1.8</ecNumber>
    </recommendedName>
</protein>
<evidence type="ECO:0000313" key="9">
    <source>
        <dbReference type="EMBL" id="SUV40543.1"/>
    </source>
</evidence>
<evidence type="ECO:0000256" key="3">
    <source>
        <dbReference type="ARBA" id="ARBA00007365"/>
    </source>
</evidence>
<reference evidence="9 10" key="1">
    <citation type="submission" date="2018-06" db="EMBL/GenBank/DDBJ databases">
        <authorList>
            <consortium name="Pathogen Informatics"/>
            <person name="Doyle S."/>
        </authorList>
    </citation>
    <scope>NUCLEOTIDE SEQUENCE [LARGE SCALE GENOMIC DNA]</scope>
    <source>
        <strain evidence="9 10">NCTC10926</strain>
    </source>
</reference>
<dbReference type="InterPro" id="IPR020892">
    <property type="entry name" value="Cyclophilin-type_PPIase_CS"/>
</dbReference>
<name>A0A380Z0P0_AVIPA</name>
<dbReference type="InterPro" id="IPR002130">
    <property type="entry name" value="Cyclophilin-type_PPIase_dom"/>
</dbReference>
<evidence type="ECO:0000256" key="6">
    <source>
        <dbReference type="ARBA" id="ARBA00023235"/>
    </source>
</evidence>
<evidence type="ECO:0000259" key="8">
    <source>
        <dbReference type="PROSITE" id="PS50072"/>
    </source>
</evidence>
<evidence type="ECO:0000256" key="1">
    <source>
        <dbReference type="ARBA" id="ARBA00002388"/>
    </source>
</evidence>
<evidence type="ECO:0000313" key="10">
    <source>
        <dbReference type="Proteomes" id="UP000254620"/>
    </source>
</evidence>
<dbReference type="Pfam" id="PF00160">
    <property type="entry name" value="Pro_isomerase"/>
    <property type="match status" value="1"/>
</dbReference>
<dbReference type="Gene3D" id="2.40.100.10">
    <property type="entry name" value="Cyclophilin-like"/>
    <property type="match status" value="1"/>
</dbReference>
<dbReference type="Proteomes" id="UP000254620">
    <property type="component" value="Unassembled WGS sequence"/>
</dbReference>
<dbReference type="PROSITE" id="PS00170">
    <property type="entry name" value="CSA_PPIASE_1"/>
    <property type="match status" value="1"/>
</dbReference>
<dbReference type="EMBL" id="UFSW01000002">
    <property type="protein sequence ID" value="SUV40543.1"/>
    <property type="molecule type" value="Genomic_DNA"/>
</dbReference>
<accession>A0A380Z0P0</accession>
<dbReference type="PIRSF" id="PIRSF001467">
    <property type="entry name" value="Peptidylpro_ismrse"/>
    <property type="match status" value="1"/>
</dbReference>
<comment type="subcellular location">
    <subcellularLocation>
        <location evidence="2">Cytoplasm</location>
    </subcellularLocation>
</comment>
<keyword evidence="4" id="KW-0963">Cytoplasm</keyword>
<organism evidence="9 10">
    <name type="scientific">Avibacterium paragallinarum</name>
    <name type="common">Haemophilus gallinarum</name>
    <dbReference type="NCBI Taxonomy" id="728"/>
    <lineage>
        <taxon>Bacteria</taxon>
        <taxon>Pseudomonadati</taxon>
        <taxon>Pseudomonadota</taxon>
        <taxon>Gammaproteobacteria</taxon>
        <taxon>Pasteurellales</taxon>
        <taxon>Pasteurellaceae</taxon>
        <taxon>Avibacterium</taxon>
    </lineage>
</organism>
<dbReference type="CDD" id="cd01920">
    <property type="entry name" value="cyclophilin_EcCYP_like"/>
    <property type="match status" value="1"/>
</dbReference>
<dbReference type="FunFam" id="2.40.100.10:FF:000004">
    <property type="entry name" value="Peptidyl-prolyl cis-trans isomerase"/>
    <property type="match status" value="1"/>
</dbReference>
<gene>
    <name evidence="9" type="primary">ppiB</name>
    <name evidence="9" type="ORF">NCTC10926_02587</name>
</gene>
<evidence type="ECO:0000256" key="7">
    <source>
        <dbReference type="RuleBase" id="RU363019"/>
    </source>
</evidence>
<comment type="similarity">
    <text evidence="3 7">Belongs to the cyclophilin-type PPIase family.</text>
</comment>
<dbReference type="GO" id="GO:0003755">
    <property type="term" value="F:peptidyl-prolyl cis-trans isomerase activity"/>
    <property type="evidence" value="ECO:0007669"/>
    <property type="project" value="UniProtKB-UniRule"/>
</dbReference>
<dbReference type="GO" id="GO:0005737">
    <property type="term" value="C:cytoplasm"/>
    <property type="evidence" value="ECO:0007669"/>
    <property type="project" value="UniProtKB-SubCell"/>
</dbReference>
<evidence type="ECO:0000256" key="2">
    <source>
        <dbReference type="ARBA" id="ARBA00004496"/>
    </source>
</evidence>
<proteinExistence type="inferred from homology"/>
<keyword evidence="5 7" id="KW-0697">Rotamase</keyword>
<dbReference type="InterPro" id="IPR029000">
    <property type="entry name" value="Cyclophilin-like_dom_sf"/>
</dbReference>
<evidence type="ECO:0000256" key="5">
    <source>
        <dbReference type="ARBA" id="ARBA00023110"/>
    </source>
</evidence>
<comment type="catalytic activity">
    <reaction evidence="7">
        <text>[protein]-peptidylproline (omega=180) = [protein]-peptidylproline (omega=0)</text>
        <dbReference type="Rhea" id="RHEA:16237"/>
        <dbReference type="Rhea" id="RHEA-COMP:10747"/>
        <dbReference type="Rhea" id="RHEA-COMP:10748"/>
        <dbReference type="ChEBI" id="CHEBI:83833"/>
        <dbReference type="ChEBI" id="CHEBI:83834"/>
        <dbReference type="EC" id="5.2.1.8"/>
    </reaction>
</comment>
<dbReference type="InterPro" id="IPR044665">
    <property type="entry name" value="E_coli_cyclophilin_A-like"/>
</dbReference>
<dbReference type="InterPro" id="IPR024936">
    <property type="entry name" value="Cyclophilin-type_PPIase"/>
</dbReference>
<sequence length="171" mass="18976">MTMVTLHTNFGDIKIALNSEKAPITAESFLNYCKNGFYDNTIFHRVINGFMIQGGGMEAGMREKATNAPIKNEANNRLSNKRGTIAMARTSDPHSATAQFFINVADNNFLDYRSKEMFGKEVVQEWGYAVFGEVVEGMDVVDKIKGVKTGNKGFHQDVPVEDVIIQSVSVE</sequence>
<dbReference type="PROSITE" id="PS50072">
    <property type="entry name" value="CSA_PPIASE_2"/>
    <property type="match status" value="1"/>
</dbReference>
<dbReference type="SUPFAM" id="SSF50891">
    <property type="entry name" value="Cyclophilin-like"/>
    <property type="match status" value="1"/>
</dbReference>
<dbReference type="EC" id="5.2.1.8" evidence="7"/>
<feature type="domain" description="PPIase cyclophilin-type" evidence="8">
    <location>
        <begin position="1"/>
        <end position="170"/>
    </location>
</feature>
<dbReference type="PANTHER" id="PTHR43246">
    <property type="entry name" value="PEPTIDYL-PROLYL CIS-TRANS ISOMERASE CYP38, CHLOROPLASTIC"/>
    <property type="match status" value="1"/>
</dbReference>
<comment type="function">
    <text evidence="1 7">PPIases accelerate the folding of proteins. It catalyzes the cis-trans isomerization of proline imidic peptide bonds in oligopeptides.</text>
</comment>
<dbReference type="AlphaFoldDB" id="A0A380Z0P0"/>
<keyword evidence="6 7" id="KW-0413">Isomerase</keyword>
<evidence type="ECO:0000256" key="4">
    <source>
        <dbReference type="ARBA" id="ARBA00022490"/>
    </source>
</evidence>
<dbReference type="GO" id="GO:0006457">
    <property type="term" value="P:protein folding"/>
    <property type="evidence" value="ECO:0007669"/>
    <property type="project" value="InterPro"/>
</dbReference>